<accession>A0A821HE10</accession>
<dbReference type="Proteomes" id="UP000663865">
    <property type="component" value="Unassembled WGS sequence"/>
</dbReference>
<organism evidence="3 4">
    <name type="scientific">Rotaria socialis</name>
    <dbReference type="NCBI Taxonomy" id="392032"/>
    <lineage>
        <taxon>Eukaryota</taxon>
        <taxon>Metazoa</taxon>
        <taxon>Spiralia</taxon>
        <taxon>Gnathifera</taxon>
        <taxon>Rotifera</taxon>
        <taxon>Eurotatoria</taxon>
        <taxon>Bdelloidea</taxon>
        <taxon>Philodinida</taxon>
        <taxon>Philodinidae</taxon>
        <taxon>Rotaria</taxon>
    </lineage>
</organism>
<dbReference type="EMBL" id="CAJNYV010004571">
    <property type="protein sequence ID" value="CAF3681071.1"/>
    <property type="molecule type" value="Genomic_DNA"/>
</dbReference>
<dbReference type="EMBL" id="CAJOBS010001049">
    <property type="protein sequence ID" value="CAF4680800.1"/>
    <property type="molecule type" value="Genomic_DNA"/>
</dbReference>
<dbReference type="Proteomes" id="UP000663838">
    <property type="component" value="Unassembled WGS sequence"/>
</dbReference>
<protein>
    <submittedName>
        <fullName evidence="3">Uncharacterized protein</fullName>
    </submittedName>
</protein>
<name>A0A821HE10_9BILA</name>
<gene>
    <name evidence="2" type="ORF">KIK155_LOCUS25339</name>
    <name evidence="3" type="ORF">TOA249_LOCUS15845</name>
</gene>
<feature type="compositionally biased region" description="Acidic residues" evidence="1">
    <location>
        <begin position="1"/>
        <end position="10"/>
    </location>
</feature>
<feature type="region of interest" description="Disordered" evidence="1">
    <location>
        <begin position="1"/>
        <end position="22"/>
    </location>
</feature>
<evidence type="ECO:0000256" key="1">
    <source>
        <dbReference type="SAM" id="MobiDB-lite"/>
    </source>
</evidence>
<comment type="caution">
    <text evidence="3">The sequence shown here is derived from an EMBL/GenBank/DDBJ whole genome shotgun (WGS) entry which is preliminary data.</text>
</comment>
<evidence type="ECO:0000313" key="3">
    <source>
        <dbReference type="EMBL" id="CAF4680800.1"/>
    </source>
</evidence>
<evidence type="ECO:0000313" key="4">
    <source>
        <dbReference type="Proteomes" id="UP000663838"/>
    </source>
</evidence>
<dbReference type="AlphaFoldDB" id="A0A821HE10"/>
<proteinExistence type="predicted"/>
<evidence type="ECO:0000313" key="2">
    <source>
        <dbReference type="EMBL" id="CAF3681071.1"/>
    </source>
</evidence>
<sequence length="126" mass="14369">MSDKPDDEIDPQPADLLKDSTLNSIDDNSQFKYDGESQRLSCVGSHFDDIPPSIIEEFSYLSTIAQNRLDEEHERYIATQLGDQFYSIDEPVDGEKYNENSYFTPLPLDTNSSSHAEFVKKPTKKI</sequence>
<reference evidence="3" key="1">
    <citation type="submission" date="2021-02" db="EMBL/GenBank/DDBJ databases">
        <authorList>
            <person name="Nowell W R."/>
        </authorList>
    </citation>
    <scope>NUCLEOTIDE SEQUENCE</scope>
</reference>